<evidence type="ECO:0000256" key="4">
    <source>
        <dbReference type="PROSITE-ProRule" id="PRU00433"/>
    </source>
</evidence>
<dbReference type="InterPro" id="IPR009056">
    <property type="entry name" value="Cyt_c-like_dom"/>
</dbReference>
<dbReference type="SUPFAM" id="SSF46626">
    <property type="entry name" value="Cytochrome c"/>
    <property type="match status" value="2"/>
</dbReference>
<protein>
    <submittedName>
        <fullName evidence="7">Cytochrome c</fullName>
    </submittedName>
</protein>
<dbReference type="Proteomes" id="UP001143364">
    <property type="component" value="Unassembled WGS sequence"/>
</dbReference>
<keyword evidence="3 4" id="KW-0408">Iron</keyword>
<dbReference type="InterPro" id="IPR051459">
    <property type="entry name" value="Cytochrome_c-type_DH"/>
</dbReference>
<dbReference type="InterPro" id="IPR036909">
    <property type="entry name" value="Cyt_c-like_dom_sf"/>
</dbReference>
<proteinExistence type="predicted"/>
<evidence type="ECO:0000256" key="5">
    <source>
        <dbReference type="SAM" id="SignalP"/>
    </source>
</evidence>
<keyword evidence="5" id="KW-0732">Signal</keyword>
<dbReference type="GO" id="GO:0009055">
    <property type="term" value="F:electron transfer activity"/>
    <property type="evidence" value="ECO:0007669"/>
    <property type="project" value="InterPro"/>
</dbReference>
<dbReference type="PANTHER" id="PTHR35008:SF9">
    <property type="entry name" value="CYTOCHROME C DOMAIN-CONTAINING PROTEIN"/>
    <property type="match status" value="1"/>
</dbReference>
<dbReference type="Gene3D" id="1.10.760.10">
    <property type="entry name" value="Cytochrome c-like domain"/>
    <property type="match status" value="2"/>
</dbReference>
<evidence type="ECO:0000256" key="3">
    <source>
        <dbReference type="ARBA" id="ARBA00023004"/>
    </source>
</evidence>
<dbReference type="PROSITE" id="PS51007">
    <property type="entry name" value="CYTC"/>
    <property type="match status" value="1"/>
</dbReference>
<organism evidence="7 8">
    <name type="scientific">Methylopila jiangsuensis</name>
    <dbReference type="NCBI Taxonomy" id="586230"/>
    <lineage>
        <taxon>Bacteria</taxon>
        <taxon>Pseudomonadati</taxon>
        <taxon>Pseudomonadota</taxon>
        <taxon>Alphaproteobacteria</taxon>
        <taxon>Hyphomicrobiales</taxon>
        <taxon>Methylopilaceae</taxon>
        <taxon>Methylopila</taxon>
    </lineage>
</organism>
<dbReference type="GO" id="GO:0046872">
    <property type="term" value="F:metal ion binding"/>
    <property type="evidence" value="ECO:0007669"/>
    <property type="project" value="UniProtKB-KW"/>
</dbReference>
<dbReference type="RefSeq" id="WP_271204417.1">
    <property type="nucleotide sequence ID" value="NZ_BSFK01000009.1"/>
</dbReference>
<dbReference type="Pfam" id="PF21342">
    <property type="entry name" value="SoxA-TsdA_cyt-c"/>
    <property type="match status" value="1"/>
</dbReference>
<feature type="chain" id="PRO_5040729980" evidence="5">
    <location>
        <begin position="22"/>
        <end position="299"/>
    </location>
</feature>
<keyword evidence="2 4" id="KW-0479">Metal-binding</keyword>
<dbReference type="GO" id="GO:0020037">
    <property type="term" value="F:heme binding"/>
    <property type="evidence" value="ECO:0007669"/>
    <property type="project" value="InterPro"/>
</dbReference>
<reference evidence="7" key="1">
    <citation type="journal article" date="2014" name="Int. J. Syst. Evol. Microbiol.">
        <title>Complete genome sequence of Corynebacterium casei LMG S-19264T (=DSM 44701T), isolated from a smear-ripened cheese.</title>
        <authorList>
            <consortium name="US DOE Joint Genome Institute (JGI-PGF)"/>
            <person name="Walter F."/>
            <person name="Albersmeier A."/>
            <person name="Kalinowski J."/>
            <person name="Ruckert C."/>
        </authorList>
    </citation>
    <scope>NUCLEOTIDE SEQUENCE</scope>
    <source>
        <strain evidence="7">VKM B-2555</strain>
    </source>
</reference>
<sequence>MLAAAASFGVAGIVAVTAAWADQSGKQAAFIPPTETEMPKDGFGDMVALGRDIFTDTSKHAGAFVGNDLKCSNCHLDKGRLANSAPLWAAYVAYPAFRKKNNHVNTFEERLQGCFQYSMNGKAPPLGDKTLVALEAYAYWLAKGAPTGADMDGQGYPDLKKPEAFDVAKGGEIYSQKCALCHGADGAGRKAADGSVAFPPLWGPRSYNWGAGMSSIKNAAGFIKANMPLGLGGTLSDEEAWNVAAYVNTHERPQDPRFNGSVAETRKAHHEGPFEFYGTVIDGKTLGENSPAFGTVPKQ</sequence>
<evidence type="ECO:0000313" key="8">
    <source>
        <dbReference type="Proteomes" id="UP001143364"/>
    </source>
</evidence>
<evidence type="ECO:0000259" key="6">
    <source>
        <dbReference type="PROSITE" id="PS51007"/>
    </source>
</evidence>
<evidence type="ECO:0000256" key="1">
    <source>
        <dbReference type="ARBA" id="ARBA00022617"/>
    </source>
</evidence>
<keyword evidence="1 4" id="KW-0349">Heme</keyword>
<reference evidence="7" key="2">
    <citation type="submission" date="2023-01" db="EMBL/GenBank/DDBJ databases">
        <authorList>
            <person name="Sun Q."/>
            <person name="Evtushenko L."/>
        </authorList>
    </citation>
    <scope>NUCLEOTIDE SEQUENCE</scope>
    <source>
        <strain evidence="7">VKM B-2555</strain>
    </source>
</reference>
<feature type="domain" description="Cytochrome c" evidence="6">
    <location>
        <begin position="165"/>
        <end position="251"/>
    </location>
</feature>
<comment type="caution">
    <text evidence="7">The sequence shown here is derived from an EMBL/GenBank/DDBJ whole genome shotgun (WGS) entry which is preliminary data.</text>
</comment>
<dbReference type="AlphaFoldDB" id="A0A9W6N3S2"/>
<gene>
    <name evidence="7" type="ORF">GCM10008171_17950</name>
</gene>
<keyword evidence="8" id="KW-1185">Reference proteome</keyword>
<name>A0A9W6N3S2_9HYPH</name>
<accession>A0A9W6N3S2</accession>
<feature type="signal peptide" evidence="5">
    <location>
        <begin position="1"/>
        <end position="21"/>
    </location>
</feature>
<dbReference type="PANTHER" id="PTHR35008">
    <property type="entry name" value="BLL4482 PROTEIN-RELATED"/>
    <property type="match status" value="1"/>
</dbReference>
<evidence type="ECO:0000256" key="2">
    <source>
        <dbReference type="ARBA" id="ARBA00022723"/>
    </source>
</evidence>
<dbReference type="EMBL" id="BSFK01000009">
    <property type="protein sequence ID" value="GLK76541.1"/>
    <property type="molecule type" value="Genomic_DNA"/>
</dbReference>
<dbReference type="Pfam" id="PF13442">
    <property type="entry name" value="Cytochrome_CBB3"/>
    <property type="match status" value="1"/>
</dbReference>
<evidence type="ECO:0000313" key="7">
    <source>
        <dbReference type="EMBL" id="GLK76541.1"/>
    </source>
</evidence>